<evidence type="ECO:0000313" key="2">
    <source>
        <dbReference type="Proteomes" id="UP000478995"/>
    </source>
</evidence>
<evidence type="ECO:0000313" key="1">
    <source>
        <dbReference type="EMBL" id="NFG15399.1"/>
    </source>
</evidence>
<proteinExistence type="predicted"/>
<accession>A0A0A2HGS0</accession>
<dbReference type="Proteomes" id="UP000478995">
    <property type="component" value="Unassembled WGS sequence"/>
</dbReference>
<sequence length="56" mass="6910">MKYGYTEGEDKFFYMLNIIDVFDRSIVDYHMDFHWEAKDATALLRQNLIRRNLFEE</sequence>
<reference evidence="1 2" key="1">
    <citation type="submission" date="2019-04" db="EMBL/GenBank/DDBJ databases">
        <title>Genome sequencing of Clostridium botulinum Groups I-IV and Clostridium butyricum.</title>
        <authorList>
            <person name="Brunt J."/>
            <person name="Van Vliet A.H.M."/>
            <person name="Stringer S.C."/>
            <person name="Carter A.T."/>
            <person name="Peck M.W."/>
        </authorList>
    </citation>
    <scope>NUCLEOTIDE SEQUENCE [LARGE SCALE GENOMIC DNA]</scope>
    <source>
        <strain evidence="1 2">IFR 18/037</strain>
    </source>
</reference>
<dbReference type="EMBL" id="SWOY01000001">
    <property type="protein sequence ID" value="NFG15399.1"/>
    <property type="molecule type" value="Genomic_DNA"/>
</dbReference>
<protein>
    <submittedName>
        <fullName evidence="1">Transposase family protein</fullName>
    </submittedName>
</protein>
<dbReference type="AlphaFoldDB" id="A0A0A2HGS0"/>
<gene>
    <name evidence="1" type="ORF">FC794_01030</name>
</gene>
<comment type="caution">
    <text evidence="1">The sequence shown here is derived from an EMBL/GenBank/DDBJ whole genome shotgun (WGS) entry which is preliminary data.</text>
</comment>
<name>A0A0A2HGS0_CLOBO</name>
<dbReference type="RefSeq" id="WP_003356256.1">
    <property type="nucleotide sequence ID" value="NZ_CP013847.1"/>
</dbReference>
<organism evidence="1 2">
    <name type="scientific">Clostridium botulinum</name>
    <dbReference type="NCBI Taxonomy" id="1491"/>
    <lineage>
        <taxon>Bacteria</taxon>
        <taxon>Bacillati</taxon>
        <taxon>Bacillota</taxon>
        <taxon>Clostridia</taxon>
        <taxon>Eubacteriales</taxon>
        <taxon>Clostridiaceae</taxon>
        <taxon>Clostridium</taxon>
    </lineage>
</organism>